<name>A0A7J0DNY5_9ERIC</name>
<keyword evidence="2" id="KW-1185">Reference proteome</keyword>
<sequence>MFSLSSHAKPTRRFYKLIPISGLIFYVIYNFSNIRSSSLVNNLIYNHSQYPKTLSPTNITHLVFGIASSSNTWVKRRHSIESWWRPNVTRGFLFLDRAHREFFPWPPSSPPLRISEDTSRYNDYNKHKAQQAIRMMHMIVEAFRAENNSVRWYIMMDDDTIIFVDNLVDVLAKYDHRKFFYIGANSESISSNMFNSFEMAFGGAGYALSYPLVEVLAKNFEVCIKRYPTLYGSDHVLQSCVADLGVSLTQEKGFHQIDLHHDVSGFLSSHRQSPLVSLHHLDAFNPIFPSMDRHESLYHLMTAAKADSSRLLQQTICYDRQENLTLSVSWGYSTHIYEGIHPPSVLQIPLETFLPWSRAARPPFMFNTRIPSRNPCSAPHVFFFDSVEDNFGNYVVTSYNRTSPRRVLACSSSGNGSANYIYKIRVLSPLRRYNEVSGFIVLSSYILVFY</sequence>
<dbReference type="AlphaFoldDB" id="A0A7J0DNY5"/>
<dbReference type="FunFam" id="3.90.550.50:FF:000038">
    <property type="entry name" value="Predicted protein"/>
    <property type="match status" value="1"/>
</dbReference>
<dbReference type="EMBL" id="BJWL01000324">
    <property type="protein sequence ID" value="GFS39194.1"/>
    <property type="molecule type" value="Genomic_DNA"/>
</dbReference>
<evidence type="ECO:0000313" key="2">
    <source>
        <dbReference type="Proteomes" id="UP000585474"/>
    </source>
</evidence>
<organism evidence="1 2">
    <name type="scientific">Actinidia rufa</name>
    <dbReference type="NCBI Taxonomy" id="165716"/>
    <lineage>
        <taxon>Eukaryota</taxon>
        <taxon>Viridiplantae</taxon>
        <taxon>Streptophyta</taxon>
        <taxon>Embryophyta</taxon>
        <taxon>Tracheophyta</taxon>
        <taxon>Spermatophyta</taxon>
        <taxon>Magnoliopsida</taxon>
        <taxon>eudicotyledons</taxon>
        <taxon>Gunneridae</taxon>
        <taxon>Pentapetalae</taxon>
        <taxon>asterids</taxon>
        <taxon>Ericales</taxon>
        <taxon>Actinidiaceae</taxon>
        <taxon>Actinidia</taxon>
    </lineage>
</organism>
<gene>
    <name evidence="1" type="ORF">Acr_00g0061560</name>
</gene>
<dbReference type="Gene3D" id="3.90.550.50">
    <property type="match status" value="1"/>
</dbReference>
<accession>A0A7J0DNY5</accession>
<dbReference type="InterPro" id="IPR006740">
    <property type="entry name" value="DUF604"/>
</dbReference>
<proteinExistence type="predicted"/>
<dbReference type="Pfam" id="PF04646">
    <property type="entry name" value="DUF604"/>
    <property type="match status" value="1"/>
</dbReference>
<keyword evidence="1" id="KW-0808">Transferase</keyword>
<protein>
    <submittedName>
        <fullName evidence="1">Glycosyltransferase</fullName>
    </submittedName>
</protein>
<dbReference type="Proteomes" id="UP000585474">
    <property type="component" value="Unassembled WGS sequence"/>
</dbReference>
<reference evidence="2" key="1">
    <citation type="submission" date="2019-07" db="EMBL/GenBank/DDBJ databases">
        <title>De Novo Assembly of kiwifruit Actinidia rufa.</title>
        <authorList>
            <person name="Sugita-Konishi S."/>
            <person name="Sato K."/>
            <person name="Mori E."/>
            <person name="Abe Y."/>
            <person name="Kisaki G."/>
            <person name="Hamano K."/>
            <person name="Suezawa K."/>
            <person name="Otani M."/>
            <person name="Fukuda T."/>
            <person name="Manabe T."/>
            <person name="Gomi K."/>
            <person name="Tabuchi M."/>
            <person name="Akimitsu K."/>
            <person name="Kataoka I."/>
        </authorList>
    </citation>
    <scope>NUCLEOTIDE SEQUENCE [LARGE SCALE GENOMIC DNA]</scope>
    <source>
        <strain evidence="2">cv. Fuchu</strain>
    </source>
</reference>
<dbReference type="GO" id="GO:0016740">
    <property type="term" value="F:transferase activity"/>
    <property type="evidence" value="ECO:0007669"/>
    <property type="project" value="UniProtKB-KW"/>
</dbReference>
<dbReference type="OrthoDB" id="414175at2759"/>
<dbReference type="PANTHER" id="PTHR10811">
    <property type="entry name" value="FRINGE-RELATED"/>
    <property type="match status" value="1"/>
</dbReference>
<evidence type="ECO:0000313" key="1">
    <source>
        <dbReference type="EMBL" id="GFS39194.1"/>
    </source>
</evidence>
<comment type="caution">
    <text evidence="1">The sequence shown here is derived from an EMBL/GenBank/DDBJ whole genome shotgun (WGS) entry which is preliminary data.</text>
</comment>